<keyword evidence="3" id="KW-1185">Reference proteome</keyword>
<sequence length="168" mass="19824">MHIWNFGAIQIILVPGTVLYISYLRYYYFGKDEILQKLSFYVTYTTCTYENKKIKRMKANFEQSANSSTTRLHERLYGTGSLSERKNYGLLKMKAQKRHKSIKRKHCGDGGSFTLACSTTYKVIEELLSIPIRWNAKTARELLLKYTVMLRKFVWNLMRGKNKILEHF</sequence>
<evidence type="ECO:0000313" key="2">
    <source>
        <dbReference type="EMBL" id="CCO19760.1"/>
    </source>
</evidence>
<accession>K8F4L1</accession>
<feature type="transmembrane region" description="Helical" evidence="1">
    <location>
        <begin position="6"/>
        <end position="28"/>
    </location>
</feature>
<dbReference type="RefSeq" id="XP_007509303.1">
    <property type="nucleotide sequence ID" value="XM_007509241.1"/>
</dbReference>
<dbReference type="GeneID" id="19011933"/>
<reference evidence="2 3" key="1">
    <citation type="submission" date="2011-10" db="EMBL/GenBank/DDBJ databases">
        <authorList>
            <person name="Genoscope - CEA"/>
        </authorList>
    </citation>
    <scope>NUCLEOTIDE SEQUENCE [LARGE SCALE GENOMIC DNA]</scope>
    <source>
        <strain evidence="2 3">RCC 1105</strain>
    </source>
</reference>
<keyword evidence="1" id="KW-0812">Transmembrane</keyword>
<dbReference type="EMBL" id="FO082265">
    <property type="protein sequence ID" value="CCO19760.1"/>
    <property type="molecule type" value="Genomic_DNA"/>
</dbReference>
<dbReference type="Proteomes" id="UP000198341">
    <property type="component" value="Chromosome 14"/>
</dbReference>
<proteinExistence type="predicted"/>
<dbReference type="KEGG" id="bpg:Bathy14g02850"/>
<dbReference type="AlphaFoldDB" id="K8F4L1"/>
<keyword evidence="1" id="KW-1133">Transmembrane helix</keyword>
<name>K8F4L1_9CHLO</name>
<gene>
    <name evidence="2" type="ordered locus">Bathy14g02850</name>
</gene>
<keyword evidence="1" id="KW-0472">Membrane</keyword>
<evidence type="ECO:0000256" key="1">
    <source>
        <dbReference type="SAM" id="Phobius"/>
    </source>
</evidence>
<evidence type="ECO:0000313" key="3">
    <source>
        <dbReference type="Proteomes" id="UP000198341"/>
    </source>
</evidence>
<protein>
    <submittedName>
        <fullName evidence="2">Uncharacterized protein</fullName>
    </submittedName>
</protein>
<organism evidence="2 3">
    <name type="scientific">Bathycoccus prasinos</name>
    <dbReference type="NCBI Taxonomy" id="41875"/>
    <lineage>
        <taxon>Eukaryota</taxon>
        <taxon>Viridiplantae</taxon>
        <taxon>Chlorophyta</taxon>
        <taxon>Mamiellophyceae</taxon>
        <taxon>Mamiellales</taxon>
        <taxon>Bathycoccaceae</taxon>
        <taxon>Bathycoccus</taxon>
    </lineage>
</organism>